<dbReference type="HOGENOM" id="CLU_328782_0_0_1"/>
<dbReference type="Gene3D" id="1.10.510.10">
    <property type="entry name" value="Transferase(Phosphotransferase) domain 1"/>
    <property type="match status" value="1"/>
</dbReference>
<dbReference type="InterPro" id="IPR001245">
    <property type="entry name" value="Ser-Thr/Tyr_kinase_cat_dom"/>
</dbReference>
<dbReference type="Pfam" id="PF12520">
    <property type="entry name" value="DUF3723"/>
    <property type="match status" value="2"/>
</dbReference>
<dbReference type="GeneID" id="20706633"/>
<protein>
    <recommendedName>
        <fullName evidence="2">Serine-threonine/tyrosine-protein kinase catalytic domain-containing protein</fullName>
    </recommendedName>
</protein>
<reference evidence="3 4" key="1">
    <citation type="submission" date="2008-03" db="EMBL/GenBank/DDBJ databases">
        <title>The Genome Sequence of Verticillium dahliae VdLs.17.</title>
        <authorList>
            <consortium name="The Broad Institute Genome Sequencing Platform"/>
            <person name="Ma L.-J.J."/>
            <person name="Klosterman S.J."/>
            <person name="Subbarao K."/>
            <person name="Dobinson K."/>
            <person name="Veronese P."/>
            <person name="Kang S."/>
            <person name="Gold S.E."/>
            <person name="Young S."/>
            <person name="Jaffe D."/>
            <person name="Gnerre S."/>
            <person name="Berlin A."/>
            <person name="Heiman D."/>
            <person name="Hepburn T."/>
            <person name="Sykes S."/>
            <person name="Alvarado L."/>
            <person name="Kodira C.D."/>
            <person name="Lander E."/>
            <person name="Galagan J."/>
            <person name="Nusbaum C."/>
            <person name="Birren B."/>
        </authorList>
    </citation>
    <scope>NUCLEOTIDE SEQUENCE [LARGE SCALE GENOMIC DNA]</scope>
    <source>
        <strain evidence="4">VdLs.17 / ATCC MYA-4575 / FGSC 10137</strain>
    </source>
</reference>
<gene>
    <name evidence="3" type="ORF">VDAG_05170</name>
</gene>
<evidence type="ECO:0000313" key="3">
    <source>
        <dbReference type="EMBL" id="EGY23732.1"/>
    </source>
</evidence>
<dbReference type="Pfam" id="PF07714">
    <property type="entry name" value="PK_Tyr_Ser-Thr"/>
    <property type="match status" value="1"/>
</dbReference>
<name>G2X4T8_VERDV</name>
<dbReference type="InterPro" id="IPR011009">
    <property type="entry name" value="Kinase-like_dom_sf"/>
</dbReference>
<dbReference type="EMBL" id="DS572703">
    <property type="protein sequence ID" value="EGY23732.1"/>
    <property type="molecule type" value="Genomic_DNA"/>
</dbReference>
<dbReference type="eggNOG" id="ENOG502S0KD">
    <property type="taxonomic scope" value="Eukaryota"/>
</dbReference>
<dbReference type="RefSeq" id="XP_009653201.1">
    <property type="nucleotide sequence ID" value="XM_009654906.1"/>
</dbReference>
<dbReference type="OrthoDB" id="4820741at2759"/>
<feature type="compositionally biased region" description="Acidic residues" evidence="1">
    <location>
        <begin position="475"/>
        <end position="493"/>
    </location>
</feature>
<sequence length="900" mass="102338">MSSHLSDEISSKLQGTAKVALDSLSFDPLDQPDRDNVERLVKMFRIEGCNRLNPLHFVSGTVSADVLQTSLAYSNLTADDLRAPTPPTLRLPPGALIECLHGKHRVTALRESKCFYPWWPVRLYVGSALRIVLEIPGQRKGFKLGVWNIIVPERCDEEIVHYLQLIYDTFVFIMGSEDALKFVDDEGVQELELRAPGMSIRDDLHTADAIRKTRILRGLDDEPAREQVIRRLAKVEYLIPTVHTLQRDFYYLKQCTGVMKRLIAGKRRLPVTVQSLAWNAYTPNTASPFDTESEFLGRLKRLYLHIMQDVVELSGENPLMEEDEEKPEHRQCDERAWVELASRAREMGFASDEISRLCSVDPDREAVAKFLLSVRPPERFGYGEKFDRLIGAVVGIVNEAQPFQGELARPALTTNHVGEPVARRCGRQFSRAYAHDRHFLTPYWFTCKTQKSADITSLFVRRSVFHAFWGFHDNPEEEPREDDMPDIPEDDSVIGDPHQSTKPSVPTVPEDDEMRDAPAFSRSGQRKRPRKATEHKKQQRMRKRDLQVSRPAPRGDVLTNRSSALTTFIPPEPPALRAEQGDEHYQVLQPDNREMRILIRNDSGWVDARRCRRRSIIEGIDETIAAVIIEPPCKIQSAIPIPSPGILQWKVPRAWRARLVQSISRSSTGAEERPVPLRRRFSVKQSKEETEAKFVPVLLGSPGQHYGSRYCLQFGSSVAVVTSTASRLPLMIRLYTCPQAGYFLVSEFLPITLQHFCKAPIYPTEPQLSSILHQVLTGIDFLLGSGLVHEQVSAANLLVSYDGKIKICDVERYSSGGNVSKLLESFTRLMMKLMDKEKLEDAVAGLTRPDRWSHEAIYMFTEAVSKPPVKQLLEHPFLRKREQGVFEWLVYFVLQSAPSS</sequence>
<dbReference type="OMA" id="HPQDEID"/>
<keyword evidence="4" id="KW-1185">Reference proteome</keyword>
<dbReference type="SUPFAM" id="SSF56112">
    <property type="entry name" value="Protein kinase-like (PK-like)"/>
    <property type="match status" value="1"/>
</dbReference>
<evidence type="ECO:0000313" key="4">
    <source>
        <dbReference type="Proteomes" id="UP000001611"/>
    </source>
</evidence>
<dbReference type="STRING" id="498257.G2X4T8"/>
<dbReference type="InterPro" id="IPR022198">
    <property type="entry name" value="DUF3723"/>
</dbReference>
<dbReference type="AlphaFoldDB" id="G2X4T8"/>
<dbReference type="Proteomes" id="UP000001611">
    <property type="component" value="Chromosome 4"/>
</dbReference>
<dbReference type="KEGG" id="vda:VDAG_05170"/>
<proteinExistence type="predicted"/>
<evidence type="ECO:0000259" key="2">
    <source>
        <dbReference type="Pfam" id="PF07714"/>
    </source>
</evidence>
<dbReference type="InParanoid" id="G2X4T8"/>
<feature type="region of interest" description="Disordered" evidence="1">
    <location>
        <begin position="472"/>
        <end position="558"/>
    </location>
</feature>
<organism evidence="3 4">
    <name type="scientific">Verticillium dahliae (strain VdLs.17 / ATCC MYA-4575 / FGSC 10137)</name>
    <name type="common">Verticillium wilt</name>
    <dbReference type="NCBI Taxonomy" id="498257"/>
    <lineage>
        <taxon>Eukaryota</taxon>
        <taxon>Fungi</taxon>
        <taxon>Dikarya</taxon>
        <taxon>Ascomycota</taxon>
        <taxon>Pezizomycotina</taxon>
        <taxon>Sordariomycetes</taxon>
        <taxon>Hypocreomycetidae</taxon>
        <taxon>Glomerellales</taxon>
        <taxon>Plectosphaerellaceae</taxon>
        <taxon>Verticillium</taxon>
    </lineage>
</organism>
<dbReference type="GO" id="GO:0004672">
    <property type="term" value="F:protein kinase activity"/>
    <property type="evidence" value="ECO:0007669"/>
    <property type="project" value="InterPro"/>
</dbReference>
<feature type="domain" description="Serine-threonine/tyrosine-protein kinase catalytic" evidence="2">
    <location>
        <begin position="740"/>
        <end position="843"/>
    </location>
</feature>
<accession>G2X4T8</accession>
<evidence type="ECO:0000256" key="1">
    <source>
        <dbReference type="SAM" id="MobiDB-lite"/>
    </source>
</evidence>